<evidence type="ECO:0000313" key="2">
    <source>
        <dbReference type="EMBL" id="RVW55989.1"/>
    </source>
</evidence>
<proteinExistence type="predicted"/>
<keyword evidence="1" id="KW-0175">Coiled coil</keyword>
<sequence length="414" mass="46028">MSDFFPLTKRVSVNMGGDPPAFVKARLPFGAPESIVSCIQTPIGMDDSRDCRSAGIHYMMCTREQLFKRLELVEAMHAFISQHPGGIEELRAKLEKVEAELAAARKAVADGTEQLAGQENLQLKRETDELLDSLAAQKKESEDLREGLAAQKEKMEARFAAQKKEMEEEYQKQADEMYFFGYRCCMKKHGIMHDIPSFLSDEEDTTPGAVFLKTFMRTNVPPLKLLGRALRLYSTFASPCRPTSIRIVGRPISVGMTTSIPYARAKGVFPVGHPDVKFRTEIPESDAIKLRVVISYNGLRDSKATDDVLPYELGDVFVLDASGETGGLYSDLMCLPGFFGQSSYSEIPYYDFRPFLAVCLARLNSIASGGFCDGGGVSYFSQISRHAFIFGFVFLLDVSYHELGITVDSKLGDR</sequence>
<gene>
    <name evidence="2" type="ORF">CK203_116894</name>
</gene>
<dbReference type="Proteomes" id="UP000288805">
    <property type="component" value="Unassembled WGS sequence"/>
</dbReference>
<evidence type="ECO:0000256" key="1">
    <source>
        <dbReference type="SAM" id="Coils"/>
    </source>
</evidence>
<protein>
    <submittedName>
        <fullName evidence="2">Uncharacterized protein</fullName>
    </submittedName>
</protein>
<accession>A0A438F7K0</accession>
<feature type="coiled-coil region" evidence="1">
    <location>
        <begin position="87"/>
        <end position="176"/>
    </location>
</feature>
<organism evidence="2 3">
    <name type="scientific">Vitis vinifera</name>
    <name type="common">Grape</name>
    <dbReference type="NCBI Taxonomy" id="29760"/>
    <lineage>
        <taxon>Eukaryota</taxon>
        <taxon>Viridiplantae</taxon>
        <taxon>Streptophyta</taxon>
        <taxon>Embryophyta</taxon>
        <taxon>Tracheophyta</taxon>
        <taxon>Spermatophyta</taxon>
        <taxon>Magnoliopsida</taxon>
        <taxon>eudicotyledons</taxon>
        <taxon>Gunneridae</taxon>
        <taxon>Pentapetalae</taxon>
        <taxon>rosids</taxon>
        <taxon>Vitales</taxon>
        <taxon>Vitaceae</taxon>
        <taxon>Viteae</taxon>
        <taxon>Vitis</taxon>
    </lineage>
</organism>
<dbReference type="EMBL" id="QGNW01001101">
    <property type="protein sequence ID" value="RVW55989.1"/>
    <property type="molecule type" value="Genomic_DNA"/>
</dbReference>
<comment type="caution">
    <text evidence="2">The sequence shown here is derived from an EMBL/GenBank/DDBJ whole genome shotgun (WGS) entry which is preliminary data.</text>
</comment>
<dbReference type="AlphaFoldDB" id="A0A438F7K0"/>
<name>A0A438F7K0_VITVI</name>
<evidence type="ECO:0000313" key="3">
    <source>
        <dbReference type="Proteomes" id="UP000288805"/>
    </source>
</evidence>
<reference evidence="2 3" key="1">
    <citation type="journal article" date="2018" name="PLoS Genet.">
        <title>Population sequencing reveals clonal diversity and ancestral inbreeding in the grapevine cultivar Chardonnay.</title>
        <authorList>
            <person name="Roach M.J."/>
            <person name="Johnson D.L."/>
            <person name="Bohlmann J."/>
            <person name="van Vuuren H.J."/>
            <person name="Jones S.J."/>
            <person name="Pretorius I.S."/>
            <person name="Schmidt S.A."/>
            <person name="Borneman A.R."/>
        </authorList>
    </citation>
    <scope>NUCLEOTIDE SEQUENCE [LARGE SCALE GENOMIC DNA]</scope>
    <source>
        <strain evidence="3">cv. Chardonnay</strain>
        <tissue evidence="2">Leaf</tissue>
    </source>
</reference>